<dbReference type="OrthoDB" id="7869924at2"/>
<evidence type="ECO:0000313" key="5">
    <source>
        <dbReference type="Proteomes" id="UP000298545"/>
    </source>
</evidence>
<organism evidence="2 5">
    <name type="scientific">Agrobacterium larrymoorei</name>
    <dbReference type="NCBI Taxonomy" id="160699"/>
    <lineage>
        <taxon>Bacteria</taxon>
        <taxon>Pseudomonadati</taxon>
        <taxon>Pseudomonadota</taxon>
        <taxon>Alphaproteobacteria</taxon>
        <taxon>Hyphomicrobiales</taxon>
        <taxon>Rhizobiaceae</taxon>
        <taxon>Rhizobium/Agrobacterium group</taxon>
        <taxon>Agrobacterium</taxon>
    </lineage>
</organism>
<evidence type="ECO:0000256" key="1">
    <source>
        <dbReference type="SAM" id="Coils"/>
    </source>
</evidence>
<dbReference type="InterPro" id="IPR007420">
    <property type="entry name" value="DUF465"/>
</dbReference>
<dbReference type="AlphaFoldDB" id="A0A4D7DM79"/>
<dbReference type="Gene3D" id="6.10.280.50">
    <property type="match status" value="1"/>
</dbReference>
<dbReference type="Proteomes" id="UP000826513">
    <property type="component" value="Chromosome 1"/>
</dbReference>
<dbReference type="KEGG" id="alf:CFBP5473_03315"/>
<dbReference type="Proteomes" id="UP000298664">
    <property type="component" value="Chromosome Circular"/>
</dbReference>
<dbReference type="Proteomes" id="UP000298545">
    <property type="component" value="Chromosome circular"/>
</dbReference>
<dbReference type="InterPro" id="IPR038444">
    <property type="entry name" value="DUF465_sf"/>
</dbReference>
<evidence type="ECO:0000313" key="3">
    <source>
        <dbReference type="EMBL" id="QYA07544.1"/>
    </source>
</evidence>
<reference evidence="3 6" key="2">
    <citation type="submission" date="2021-03" db="EMBL/GenBank/DDBJ databases">
        <title>Rapid diversification of plasmids in a genus of pathogenic and nitrogen fixing bacteria.</title>
        <authorList>
            <person name="Weisberg A.J."/>
            <person name="Miller M."/>
            <person name="Ream W."/>
            <person name="Grunwald N.J."/>
            <person name="Chang J.H."/>
        </authorList>
    </citation>
    <scope>NUCLEOTIDE SEQUENCE [LARGE SCALE GENOMIC DNA]</scope>
    <source>
        <strain evidence="3 6">AF3.44</strain>
    </source>
</reference>
<gene>
    <name evidence="2" type="ORF">CFBP5473_03315</name>
    <name evidence="4" type="ORF">CFBP5477_003460</name>
    <name evidence="3" type="ORF">J5285_02080</name>
</gene>
<dbReference type="Pfam" id="PF04325">
    <property type="entry name" value="DUF465"/>
    <property type="match status" value="1"/>
</dbReference>
<dbReference type="EMBL" id="CP039691">
    <property type="protein sequence ID" value="QCI97027.1"/>
    <property type="molecule type" value="Genomic_DNA"/>
</dbReference>
<protein>
    <submittedName>
        <fullName evidence="2">DUF465 domain-containing protein</fullName>
    </submittedName>
</protein>
<dbReference type="STRING" id="1367849.GCA_000518585_02847"/>
<name>A0A4D7DM79_9HYPH</name>
<feature type="coiled-coil region" evidence="1">
    <location>
        <begin position="13"/>
        <end position="60"/>
    </location>
</feature>
<reference evidence="4" key="3">
    <citation type="submission" date="2023-05" db="EMBL/GenBank/DDBJ databases">
        <title>Complete genome sequence of Agrobacterium larrymoorei CFBP5477.</title>
        <authorList>
            <person name="Yen H.-C."/>
            <person name="Chou L."/>
            <person name="Lin Y.-C."/>
            <person name="Lai E.-M."/>
            <person name="Kuo C.-H."/>
        </authorList>
    </citation>
    <scope>NUCLEOTIDE SEQUENCE</scope>
    <source>
        <strain evidence="4">CFBP5477</strain>
    </source>
</reference>
<dbReference type="EMBL" id="CP124733">
    <property type="protein sequence ID" value="WHA41703.1"/>
    <property type="molecule type" value="Genomic_DNA"/>
</dbReference>
<accession>A0A4D7DM79</accession>
<keyword evidence="1" id="KW-0175">Coiled coil</keyword>
<evidence type="ECO:0000313" key="4">
    <source>
        <dbReference type="EMBL" id="WHA41703.1"/>
    </source>
</evidence>
<proteinExistence type="predicted"/>
<evidence type="ECO:0000313" key="2">
    <source>
        <dbReference type="EMBL" id="QCI97027.1"/>
    </source>
</evidence>
<dbReference type="EMBL" id="CP072167">
    <property type="protein sequence ID" value="QYA07544.1"/>
    <property type="molecule type" value="Genomic_DNA"/>
</dbReference>
<sequence>MPDQEQADVRLTLARLRQEHEDYDTAINAMIQTNCDALRIQRMKKKKLVIKDKMTQIEDQIIPDIIA</sequence>
<dbReference type="RefSeq" id="WP_027675588.1">
    <property type="nucleotide sequence ID" value="NZ_CP039691.1"/>
</dbReference>
<reference evidence="2 5" key="1">
    <citation type="submission" date="2019-04" db="EMBL/GenBank/DDBJ databases">
        <title>Complete genome sequence of Agrobacterium larrymoorei CFBP5473.</title>
        <authorList>
            <person name="Haryono M."/>
            <person name="Chou L."/>
            <person name="Lin Y.-C."/>
            <person name="Lai E.-M."/>
            <person name="Kuo C.-H."/>
        </authorList>
    </citation>
    <scope>NUCLEOTIDE SEQUENCE [LARGE SCALE GENOMIC DNA]</scope>
    <source>
        <strain evidence="2 5">CFBP5473</strain>
    </source>
</reference>
<keyword evidence="6" id="KW-1185">Reference proteome</keyword>
<evidence type="ECO:0000313" key="6">
    <source>
        <dbReference type="Proteomes" id="UP000826513"/>
    </source>
</evidence>